<evidence type="ECO:0000313" key="7">
    <source>
        <dbReference type="EMBL" id="CAI9112107.1"/>
    </source>
</evidence>
<reference evidence="7" key="1">
    <citation type="submission" date="2023-03" db="EMBL/GenBank/DDBJ databases">
        <authorList>
            <person name="Julca I."/>
        </authorList>
    </citation>
    <scope>NUCLEOTIDE SEQUENCE</scope>
</reference>
<evidence type="ECO:0000256" key="5">
    <source>
        <dbReference type="ARBA" id="ARBA00023157"/>
    </source>
</evidence>
<feature type="chain" id="PRO_5043852613" evidence="6">
    <location>
        <begin position="29"/>
        <end position="85"/>
    </location>
</feature>
<dbReference type="Proteomes" id="UP001161247">
    <property type="component" value="Chromosome 7"/>
</dbReference>
<gene>
    <name evidence="7" type="ORF">OLC1_LOCUS19359</name>
</gene>
<accession>A0AAV1DW95</accession>
<sequence length="85" mass="9309">MAKFSFSSLWLLVLVLLVVSTVPNQVLGQKRCRIILNPKGCNLPDCQKQCYLSYNGNGQCTSGGSFGTYICSCFYNCGKGQITKT</sequence>
<evidence type="ECO:0000256" key="3">
    <source>
        <dbReference type="ARBA" id="ARBA00022577"/>
    </source>
</evidence>
<dbReference type="Pfam" id="PF07333">
    <property type="entry name" value="SLR1-BP"/>
    <property type="match status" value="1"/>
</dbReference>
<organism evidence="7 8">
    <name type="scientific">Oldenlandia corymbosa var. corymbosa</name>
    <dbReference type="NCBI Taxonomy" id="529605"/>
    <lineage>
        <taxon>Eukaryota</taxon>
        <taxon>Viridiplantae</taxon>
        <taxon>Streptophyta</taxon>
        <taxon>Embryophyta</taxon>
        <taxon>Tracheophyta</taxon>
        <taxon>Spermatophyta</taxon>
        <taxon>Magnoliopsida</taxon>
        <taxon>eudicotyledons</taxon>
        <taxon>Gunneridae</taxon>
        <taxon>Pentapetalae</taxon>
        <taxon>asterids</taxon>
        <taxon>lamiids</taxon>
        <taxon>Gentianales</taxon>
        <taxon>Rubiaceae</taxon>
        <taxon>Rubioideae</taxon>
        <taxon>Spermacoceae</taxon>
        <taxon>Hedyotis-Oldenlandia complex</taxon>
        <taxon>Oldenlandia</taxon>
    </lineage>
</organism>
<feature type="signal peptide" evidence="6">
    <location>
        <begin position="1"/>
        <end position="28"/>
    </location>
</feature>
<dbReference type="EMBL" id="OX459124">
    <property type="protein sequence ID" value="CAI9112107.1"/>
    <property type="molecule type" value="Genomic_DNA"/>
</dbReference>
<comment type="similarity">
    <text evidence="1">Belongs to the DEFL family.</text>
</comment>
<protein>
    <submittedName>
        <fullName evidence="7">OLC1v1012489C1</fullName>
    </submittedName>
</protein>
<proteinExistence type="inferred from homology"/>
<dbReference type="InterPro" id="IPR010851">
    <property type="entry name" value="DEFL"/>
</dbReference>
<keyword evidence="5" id="KW-1015">Disulfide bond</keyword>
<dbReference type="PANTHER" id="PTHR33830">
    <property type="entry name" value="DEFENSIN-LIKE PROTEIN 184-RELATED"/>
    <property type="match status" value="1"/>
</dbReference>
<dbReference type="GO" id="GO:0031640">
    <property type="term" value="P:killing of cells of another organism"/>
    <property type="evidence" value="ECO:0007669"/>
    <property type="project" value="UniProtKB-KW"/>
</dbReference>
<keyword evidence="3" id="KW-0295">Fungicide</keyword>
<dbReference type="GO" id="GO:0050832">
    <property type="term" value="P:defense response to fungus"/>
    <property type="evidence" value="ECO:0007669"/>
    <property type="project" value="UniProtKB-KW"/>
</dbReference>
<evidence type="ECO:0000256" key="2">
    <source>
        <dbReference type="ARBA" id="ARBA00022529"/>
    </source>
</evidence>
<name>A0AAV1DW95_OLDCO</name>
<evidence type="ECO:0000256" key="6">
    <source>
        <dbReference type="SAM" id="SignalP"/>
    </source>
</evidence>
<dbReference type="PANTHER" id="PTHR33830:SF3">
    <property type="entry name" value="DEFENSIN-LIKE PROTEIN 127-RELATED"/>
    <property type="match status" value="1"/>
</dbReference>
<evidence type="ECO:0000256" key="4">
    <source>
        <dbReference type="ARBA" id="ARBA00022821"/>
    </source>
</evidence>
<evidence type="ECO:0000313" key="8">
    <source>
        <dbReference type="Proteomes" id="UP001161247"/>
    </source>
</evidence>
<keyword evidence="4" id="KW-0611">Plant defense</keyword>
<dbReference type="AlphaFoldDB" id="A0AAV1DW95"/>
<keyword evidence="6" id="KW-0732">Signal</keyword>
<keyword evidence="2" id="KW-0929">Antimicrobial</keyword>
<keyword evidence="8" id="KW-1185">Reference proteome</keyword>
<evidence type="ECO:0000256" key="1">
    <source>
        <dbReference type="ARBA" id="ARBA00006722"/>
    </source>
</evidence>